<dbReference type="SUPFAM" id="SSF46785">
    <property type="entry name" value="Winged helix' DNA-binding domain"/>
    <property type="match status" value="1"/>
</dbReference>
<evidence type="ECO:0000256" key="4">
    <source>
        <dbReference type="ARBA" id="ARBA00023267"/>
    </source>
</evidence>
<keyword evidence="8" id="KW-1185">Reference proteome</keyword>
<dbReference type="Pfam" id="PF02237">
    <property type="entry name" value="BPL_C"/>
    <property type="match status" value="1"/>
</dbReference>
<dbReference type="Pfam" id="PF03099">
    <property type="entry name" value="BPL_LplA_LipB"/>
    <property type="match status" value="1"/>
</dbReference>
<comment type="function">
    <text evidence="5">Acts both as a biotin--[acetyl-CoA-carboxylase] ligase and a repressor.</text>
</comment>
<dbReference type="PANTHER" id="PTHR12835:SF5">
    <property type="entry name" value="BIOTIN--PROTEIN LIGASE"/>
    <property type="match status" value="1"/>
</dbReference>
<dbReference type="InterPro" id="IPR004143">
    <property type="entry name" value="BPL_LPL_catalytic"/>
</dbReference>
<dbReference type="GO" id="GO:0004077">
    <property type="term" value="F:biotin--[biotin carboxyl-carrier protein] ligase activity"/>
    <property type="evidence" value="ECO:0007669"/>
    <property type="project" value="UniProtKB-UniRule"/>
</dbReference>
<comment type="catalytic activity">
    <reaction evidence="5">
        <text>biotin + L-lysyl-[protein] + ATP = N(6)-biotinyl-L-lysyl-[protein] + AMP + diphosphate + H(+)</text>
        <dbReference type="Rhea" id="RHEA:11756"/>
        <dbReference type="Rhea" id="RHEA-COMP:9752"/>
        <dbReference type="Rhea" id="RHEA-COMP:10505"/>
        <dbReference type="ChEBI" id="CHEBI:15378"/>
        <dbReference type="ChEBI" id="CHEBI:29969"/>
        <dbReference type="ChEBI" id="CHEBI:30616"/>
        <dbReference type="ChEBI" id="CHEBI:33019"/>
        <dbReference type="ChEBI" id="CHEBI:57586"/>
        <dbReference type="ChEBI" id="CHEBI:83144"/>
        <dbReference type="ChEBI" id="CHEBI:456215"/>
        <dbReference type="EC" id="6.3.4.15"/>
    </reaction>
</comment>
<gene>
    <name evidence="5" type="primary">birA</name>
    <name evidence="7" type="ORF">CF394_03010</name>
</gene>
<dbReference type="EC" id="6.3.4.15" evidence="5"/>
<dbReference type="InterPro" id="IPR008988">
    <property type="entry name" value="Transcriptional_repressor_C"/>
</dbReference>
<dbReference type="GO" id="GO:0009249">
    <property type="term" value="P:protein lipoylation"/>
    <property type="evidence" value="ECO:0007669"/>
    <property type="project" value="UniProtKB-ARBA"/>
</dbReference>
<dbReference type="InterPro" id="IPR030855">
    <property type="entry name" value="Bifunct_BirA"/>
</dbReference>
<evidence type="ECO:0000256" key="3">
    <source>
        <dbReference type="ARBA" id="ARBA00022840"/>
    </source>
</evidence>
<evidence type="ECO:0000256" key="5">
    <source>
        <dbReference type="HAMAP-Rule" id="MF_00978"/>
    </source>
</evidence>
<feature type="binding site" evidence="5">
    <location>
        <position position="116"/>
    </location>
    <ligand>
        <name>biotin</name>
        <dbReference type="ChEBI" id="CHEBI:57586"/>
    </ligand>
</feature>
<feature type="domain" description="BPL/LPL catalytic" evidence="6">
    <location>
        <begin position="68"/>
        <end position="260"/>
    </location>
</feature>
<proteinExistence type="inferred from homology"/>
<dbReference type="OrthoDB" id="9807064at2"/>
<feature type="DNA-binding region" description="H-T-H motif" evidence="5">
    <location>
        <begin position="20"/>
        <end position="39"/>
    </location>
</feature>
<keyword evidence="5" id="KW-0678">Repressor</keyword>
<dbReference type="InterPro" id="IPR045864">
    <property type="entry name" value="aa-tRNA-synth_II/BPL/LPL"/>
</dbReference>
<comment type="similarity">
    <text evidence="5">Belongs to the biotin--protein ligase family.</text>
</comment>
<dbReference type="Gene3D" id="1.10.10.10">
    <property type="entry name" value="Winged helix-like DNA-binding domain superfamily/Winged helix DNA-binding domain"/>
    <property type="match status" value="1"/>
</dbReference>
<dbReference type="SUPFAM" id="SSF55681">
    <property type="entry name" value="Class II aaRS and biotin synthetases"/>
    <property type="match status" value="1"/>
</dbReference>
<protein>
    <recommendedName>
        <fullName evidence="5">Bifunctional ligase/repressor BirA</fullName>
    </recommendedName>
    <alternativeName>
        <fullName evidence="5">Biotin--[acetyl-CoA-carboxylase] ligase</fullName>
        <ecNumber evidence="5">6.3.4.15</ecNumber>
    </alternativeName>
    <alternativeName>
        <fullName evidence="5">Biotin--protein ligase</fullName>
    </alternativeName>
    <alternativeName>
        <fullName evidence="5">Biotin-[acetyl-CoA carboxylase] synthetase</fullName>
    </alternativeName>
</protein>
<dbReference type="HAMAP" id="MF_00978">
    <property type="entry name" value="Bifunct_BirA"/>
    <property type="match status" value="1"/>
</dbReference>
<dbReference type="PROSITE" id="PS51733">
    <property type="entry name" value="BPL_LPL_CATALYTIC"/>
    <property type="match status" value="1"/>
</dbReference>
<dbReference type="GO" id="GO:0005737">
    <property type="term" value="C:cytoplasm"/>
    <property type="evidence" value="ECO:0007669"/>
    <property type="project" value="TreeGrafter"/>
</dbReference>
<dbReference type="InterPro" id="IPR036390">
    <property type="entry name" value="WH_DNA-bd_sf"/>
</dbReference>
<keyword evidence="5" id="KW-0238">DNA-binding</keyword>
<evidence type="ECO:0000256" key="1">
    <source>
        <dbReference type="ARBA" id="ARBA00022598"/>
    </source>
</evidence>
<dbReference type="Gene3D" id="3.30.930.10">
    <property type="entry name" value="Bira Bifunctional Protein, Domain 2"/>
    <property type="match status" value="1"/>
</dbReference>
<evidence type="ECO:0000256" key="2">
    <source>
        <dbReference type="ARBA" id="ARBA00022741"/>
    </source>
</evidence>
<feature type="binding site" evidence="5">
    <location>
        <position position="187"/>
    </location>
    <ligand>
        <name>biotin</name>
        <dbReference type="ChEBI" id="CHEBI:57586"/>
    </ligand>
</feature>
<keyword evidence="5" id="KW-0805">Transcription regulation</keyword>
<dbReference type="GO" id="GO:0016740">
    <property type="term" value="F:transferase activity"/>
    <property type="evidence" value="ECO:0007669"/>
    <property type="project" value="UniProtKB-ARBA"/>
</dbReference>
<evidence type="ECO:0000259" key="6">
    <source>
        <dbReference type="PROSITE" id="PS51733"/>
    </source>
</evidence>
<dbReference type="Gene3D" id="2.30.30.100">
    <property type="match status" value="1"/>
</dbReference>
<name>A0A264W8Q6_9BACL</name>
<keyword evidence="3 5" id="KW-0067">ATP-binding</keyword>
<dbReference type="NCBIfam" id="TIGR00121">
    <property type="entry name" value="birA_ligase"/>
    <property type="match status" value="1"/>
</dbReference>
<keyword evidence="5" id="KW-0804">Transcription</keyword>
<evidence type="ECO:0000313" key="8">
    <source>
        <dbReference type="Proteomes" id="UP000217065"/>
    </source>
</evidence>
<dbReference type="GO" id="GO:0003677">
    <property type="term" value="F:DNA binding"/>
    <property type="evidence" value="ECO:0007669"/>
    <property type="project" value="UniProtKB-UniRule"/>
</dbReference>
<dbReference type="GO" id="GO:0006355">
    <property type="term" value="P:regulation of DNA-templated transcription"/>
    <property type="evidence" value="ECO:0007669"/>
    <property type="project" value="UniProtKB-UniRule"/>
</dbReference>
<organism evidence="7 8">
    <name type="scientific">Tetzosporium hominis</name>
    <dbReference type="NCBI Taxonomy" id="2020506"/>
    <lineage>
        <taxon>Bacteria</taxon>
        <taxon>Bacillati</taxon>
        <taxon>Bacillota</taxon>
        <taxon>Bacilli</taxon>
        <taxon>Bacillales</taxon>
        <taxon>Caryophanaceae</taxon>
        <taxon>Tetzosporium</taxon>
    </lineage>
</organism>
<dbReference type="CDD" id="cd16442">
    <property type="entry name" value="BPL"/>
    <property type="match status" value="1"/>
</dbReference>
<dbReference type="Pfam" id="PF08279">
    <property type="entry name" value="HTH_11"/>
    <property type="match status" value="1"/>
</dbReference>
<dbReference type="AlphaFoldDB" id="A0A264W8Q6"/>
<sequence>MSNKAKIVTILQQATEPVSGEQLAETVGVSRTMIWKYVQSLIEEGYRIEAVKKKGYVLQEMSSKITQHALDGYLKTNTFARHLHALDSCTSTQKVANELILNGQAPHGLLVVSELQTEGKGRLNRPWASTEGKGLWTTWVVRPNLLPHEAPPITLVVALALAIAIERVTSVKVDIKWPNDLLIGGYKTAGILTELQATPDKIEAILIGIGINVLQTKEDFVDPLTSRATSLQLASEKPINRTELLAEIAGELEKAIDKYELQGFRPFMSEWEKRSTMIGKQVTATTVRETIQGIALGINEHGALLVDTGDGVRALFSGDVTLSGKLDS</sequence>
<keyword evidence="1 5" id="KW-0436">Ligase</keyword>
<dbReference type="EMBL" id="NOKQ01000134">
    <property type="protein sequence ID" value="OZS79407.1"/>
    <property type="molecule type" value="Genomic_DNA"/>
</dbReference>
<dbReference type="GO" id="GO:0005524">
    <property type="term" value="F:ATP binding"/>
    <property type="evidence" value="ECO:0007669"/>
    <property type="project" value="UniProtKB-UniRule"/>
</dbReference>
<dbReference type="PANTHER" id="PTHR12835">
    <property type="entry name" value="BIOTIN PROTEIN LIGASE"/>
    <property type="match status" value="1"/>
</dbReference>
<evidence type="ECO:0000313" key="7">
    <source>
        <dbReference type="EMBL" id="OZS79407.1"/>
    </source>
</evidence>
<dbReference type="InterPro" id="IPR003142">
    <property type="entry name" value="BPL_C"/>
</dbReference>
<dbReference type="InterPro" id="IPR036388">
    <property type="entry name" value="WH-like_DNA-bd_sf"/>
</dbReference>
<reference evidence="7 8" key="1">
    <citation type="submission" date="2017-07" db="EMBL/GenBank/DDBJ databases">
        <title>Tetzosporium hominis gen.nov. sp.nov.</title>
        <authorList>
            <person name="Tetz G."/>
            <person name="Tetz V."/>
        </authorList>
    </citation>
    <scope>NUCLEOTIDE SEQUENCE [LARGE SCALE GENOMIC DNA]</scope>
    <source>
        <strain evidence="7 8">VT-49</strain>
    </source>
</reference>
<dbReference type="SUPFAM" id="SSF50037">
    <property type="entry name" value="C-terminal domain of transcriptional repressors"/>
    <property type="match status" value="1"/>
</dbReference>
<dbReference type="InterPro" id="IPR013196">
    <property type="entry name" value="HTH_11"/>
</dbReference>
<comment type="caution">
    <text evidence="7">The sequence shown here is derived from an EMBL/GenBank/DDBJ whole genome shotgun (WGS) entry which is preliminary data.</text>
</comment>
<accession>A0A264W8Q6</accession>
<dbReference type="InterPro" id="IPR004408">
    <property type="entry name" value="Biotin_CoA_COase_ligase"/>
</dbReference>
<dbReference type="RefSeq" id="WP_094941788.1">
    <property type="nucleotide sequence ID" value="NZ_NOKQ01000134.1"/>
</dbReference>
<keyword evidence="2 5" id="KW-0547">Nucleotide-binding</keyword>
<dbReference type="Proteomes" id="UP000217065">
    <property type="component" value="Unassembled WGS sequence"/>
</dbReference>
<keyword evidence="4 5" id="KW-0092">Biotin</keyword>
<comment type="caution">
    <text evidence="5">Lacks conserved residue(s) required for the propagation of feature annotation.</text>
</comment>